<dbReference type="PROSITE" id="PS50850">
    <property type="entry name" value="MFS"/>
    <property type="match status" value="1"/>
</dbReference>
<evidence type="ECO:0000313" key="8">
    <source>
        <dbReference type="EMBL" id="GAU87343.1"/>
    </source>
</evidence>
<dbReference type="InterPro" id="IPR005829">
    <property type="entry name" value="Sugar_transporter_CS"/>
</dbReference>
<keyword evidence="4 6" id="KW-1133">Transmembrane helix</keyword>
<feature type="transmembrane region" description="Helical" evidence="6">
    <location>
        <begin position="153"/>
        <end position="175"/>
    </location>
</feature>
<dbReference type="PANTHER" id="PTHR23503">
    <property type="entry name" value="SOLUTE CARRIER FAMILY 2"/>
    <property type="match status" value="1"/>
</dbReference>
<keyword evidence="2" id="KW-0813">Transport</keyword>
<protein>
    <recommendedName>
        <fullName evidence="7">Major facilitator superfamily (MFS) profile domain-containing protein</fullName>
    </recommendedName>
</protein>
<dbReference type="PROSITE" id="PS00217">
    <property type="entry name" value="SUGAR_TRANSPORT_2"/>
    <property type="match status" value="1"/>
</dbReference>
<dbReference type="InterPro" id="IPR045263">
    <property type="entry name" value="GLUT"/>
</dbReference>
<dbReference type="STRING" id="947166.A0A1D1ULX0"/>
<dbReference type="PANTHER" id="PTHR23503:SF8">
    <property type="entry name" value="FACILITATED GLUCOSE TRANSPORTER PROTEIN 1"/>
    <property type="match status" value="1"/>
</dbReference>
<proteinExistence type="predicted"/>
<dbReference type="Pfam" id="PF00083">
    <property type="entry name" value="Sugar_tr"/>
    <property type="match status" value="1"/>
</dbReference>
<evidence type="ECO:0000256" key="3">
    <source>
        <dbReference type="ARBA" id="ARBA00022692"/>
    </source>
</evidence>
<dbReference type="SUPFAM" id="SSF103473">
    <property type="entry name" value="MFS general substrate transporter"/>
    <property type="match status" value="1"/>
</dbReference>
<accession>A0A1D1ULX0</accession>
<dbReference type="InterPro" id="IPR005828">
    <property type="entry name" value="MFS_sugar_transport-like"/>
</dbReference>
<evidence type="ECO:0000256" key="1">
    <source>
        <dbReference type="ARBA" id="ARBA00004141"/>
    </source>
</evidence>
<dbReference type="InterPro" id="IPR020846">
    <property type="entry name" value="MFS_dom"/>
</dbReference>
<feature type="transmembrane region" description="Helical" evidence="6">
    <location>
        <begin position="187"/>
        <end position="211"/>
    </location>
</feature>
<dbReference type="AlphaFoldDB" id="A0A1D1ULX0"/>
<sequence>MLAAGRLINGFGAGVCASIATIYLTEIAPLSLRGLFGIIRGVCLFGGQLCAQVLGHPSILGTSTLWPYLFGFGLLPALMQFVLLPFCPDSPCYLYLDRDSTKKGTKALKRLRGDLVFEIELAELKNKQEFDAEANESVSVAGLFKDPFLRHCILIAVIMNMGTELVGYSAILFYSTSVFLGSGMGQSAAVTATIGTGILMLVACIIVATFIDKVGRRIVLLVGYVGMLVVTSAITVFIVLFETFVEKESEGKGDDEASKKNNPYIWTTYASAACVYLFLVCYSVGPGIVPSVLASEMFTQGSRTAAVCFSIALSALAAFFVTVLFPLASSAIGGYTFLVFVGLQVFYIFYAYFNVLETKGKESEEIVKDIRTQWERKKKS</sequence>
<feature type="transmembrane region" description="Helical" evidence="6">
    <location>
        <begin position="264"/>
        <end position="285"/>
    </location>
</feature>
<feature type="transmembrane region" description="Helical" evidence="6">
    <location>
        <begin position="306"/>
        <end position="328"/>
    </location>
</feature>
<dbReference type="EMBL" id="BDGG01000001">
    <property type="protein sequence ID" value="GAU87343.1"/>
    <property type="molecule type" value="Genomic_DNA"/>
</dbReference>
<keyword evidence="5 6" id="KW-0472">Membrane</keyword>
<evidence type="ECO:0000256" key="5">
    <source>
        <dbReference type="ARBA" id="ARBA00023136"/>
    </source>
</evidence>
<feature type="transmembrane region" description="Helical" evidence="6">
    <location>
        <begin position="334"/>
        <end position="353"/>
    </location>
</feature>
<comment type="caution">
    <text evidence="8">The sequence shown here is derived from an EMBL/GenBank/DDBJ whole genome shotgun (WGS) entry which is preliminary data.</text>
</comment>
<dbReference type="InterPro" id="IPR036259">
    <property type="entry name" value="MFS_trans_sf"/>
</dbReference>
<evidence type="ECO:0000256" key="4">
    <source>
        <dbReference type="ARBA" id="ARBA00022989"/>
    </source>
</evidence>
<feature type="transmembrane region" description="Helical" evidence="6">
    <location>
        <begin position="6"/>
        <end position="25"/>
    </location>
</feature>
<feature type="transmembrane region" description="Helical" evidence="6">
    <location>
        <begin position="65"/>
        <end position="86"/>
    </location>
</feature>
<dbReference type="InterPro" id="IPR003663">
    <property type="entry name" value="Sugar/inositol_transpt"/>
</dbReference>
<dbReference type="PROSITE" id="PS00216">
    <property type="entry name" value="SUGAR_TRANSPORT_1"/>
    <property type="match status" value="1"/>
</dbReference>
<dbReference type="Gene3D" id="1.20.1250.20">
    <property type="entry name" value="MFS general substrate transporter like domains"/>
    <property type="match status" value="1"/>
</dbReference>
<reference evidence="8 9" key="1">
    <citation type="journal article" date="2016" name="Nat. Commun.">
        <title>Extremotolerant tardigrade genome and improved radiotolerance of human cultured cells by tardigrade-unique protein.</title>
        <authorList>
            <person name="Hashimoto T."/>
            <person name="Horikawa D.D."/>
            <person name="Saito Y."/>
            <person name="Kuwahara H."/>
            <person name="Kozuka-Hata H."/>
            <person name="Shin-I T."/>
            <person name="Minakuchi Y."/>
            <person name="Ohishi K."/>
            <person name="Motoyama A."/>
            <person name="Aizu T."/>
            <person name="Enomoto A."/>
            <person name="Kondo K."/>
            <person name="Tanaka S."/>
            <person name="Hara Y."/>
            <person name="Koshikawa S."/>
            <person name="Sagara H."/>
            <person name="Miura T."/>
            <person name="Yokobori S."/>
            <person name="Miyagawa K."/>
            <person name="Suzuki Y."/>
            <person name="Kubo T."/>
            <person name="Oyama M."/>
            <person name="Kohara Y."/>
            <person name="Fujiyama A."/>
            <person name="Arakawa K."/>
            <person name="Katayama T."/>
            <person name="Toyoda A."/>
            <person name="Kunieda T."/>
        </authorList>
    </citation>
    <scope>NUCLEOTIDE SEQUENCE [LARGE SCALE GENOMIC DNA]</scope>
    <source>
        <strain evidence="8 9">YOKOZUNA-1</strain>
    </source>
</reference>
<evidence type="ECO:0000313" key="9">
    <source>
        <dbReference type="Proteomes" id="UP000186922"/>
    </source>
</evidence>
<feature type="domain" description="Major facilitator superfamily (MFS) profile" evidence="7">
    <location>
        <begin position="1"/>
        <end position="359"/>
    </location>
</feature>
<evidence type="ECO:0000256" key="6">
    <source>
        <dbReference type="SAM" id="Phobius"/>
    </source>
</evidence>
<dbReference type="PRINTS" id="PR00171">
    <property type="entry name" value="SUGRTRNSPORT"/>
</dbReference>
<dbReference type="OrthoDB" id="4540492at2759"/>
<organism evidence="8 9">
    <name type="scientific">Ramazzottius varieornatus</name>
    <name type="common">Water bear</name>
    <name type="synonym">Tardigrade</name>
    <dbReference type="NCBI Taxonomy" id="947166"/>
    <lineage>
        <taxon>Eukaryota</taxon>
        <taxon>Metazoa</taxon>
        <taxon>Ecdysozoa</taxon>
        <taxon>Tardigrada</taxon>
        <taxon>Eutardigrada</taxon>
        <taxon>Parachela</taxon>
        <taxon>Hypsibioidea</taxon>
        <taxon>Ramazzottiidae</taxon>
        <taxon>Ramazzottius</taxon>
    </lineage>
</organism>
<keyword evidence="3 6" id="KW-0812">Transmembrane</keyword>
<dbReference type="GO" id="GO:0015149">
    <property type="term" value="F:hexose transmembrane transporter activity"/>
    <property type="evidence" value="ECO:0007669"/>
    <property type="project" value="TreeGrafter"/>
</dbReference>
<evidence type="ECO:0000259" key="7">
    <source>
        <dbReference type="PROSITE" id="PS50850"/>
    </source>
</evidence>
<dbReference type="Proteomes" id="UP000186922">
    <property type="component" value="Unassembled WGS sequence"/>
</dbReference>
<keyword evidence="9" id="KW-1185">Reference proteome</keyword>
<evidence type="ECO:0000256" key="2">
    <source>
        <dbReference type="ARBA" id="ARBA00022448"/>
    </source>
</evidence>
<name>A0A1D1ULX0_RAMVA</name>
<gene>
    <name evidence="8" type="primary">RvY_00211</name>
    <name evidence="8" type="synonym">RvY_00211.1</name>
    <name evidence="8" type="ORF">RvY_00211-1</name>
</gene>
<comment type="subcellular location">
    <subcellularLocation>
        <location evidence="1">Membrane</location>
        <topology evidence="1">Multi-pass membrane protein</topology>
    </subcellularLocation>
</comment>
<dbReference type="GO" id="GO:0016020">
    <property type="term" value="C:membrane"/>
    <property type="evidence" value="ECO:0007669"/>
    <property type="project" value="UniProtKB-SubCell"/>
</dbReference>
<feature type="transmembrane region" description="Helical" evidence="6">
    <location>
        <begin position="218"/>
        <end position="244"/>
    </location>
</feature>